<protein>
    <submittedName>
        <fullName evidence="1">Uncharacterized protein</fullName>
    </submittedName>
</protein>
<organism evidence="1">
    <name type="scientific">marine sediment metagenome</name>
    <dbReference type="NCBI Taxonomy" id="412755"/>
    <lineage>
        <taxon>unclassified sequences</taxon>
        <taxon>metagenomes</taxon>
        <taxon>ecological metagenomes</taxon>
    </lineage>
</organism>
<accession>A0A0F9SI18</accession>
<evidence type="ECO:0000313" key="1">
    <source>
        <dbReference type="EMBL" id="KKN61927.1"/>
    </source>
</evidence>
<dbReference type="EMBL" id="LAZR01000640">
    <property type="protein sequence ID" value="KKN61927.1"/>
    <property type="molecule type" value="Genomic_DNA"/>
</dbReference>
<sequence>MVQGFDSPLEELINKAQKSRRLCLDAMLGATHLINEGKIELALEMLRHIVDGLEHEPGIKEAD</sequence>
<dbReference type="AlphaFoldDB" id="A0A0F9SI18"/>
<gene>
    <name evidence="1" type="ORF">LCGC14_0516960</name>
</gene>
<reference evidence="1" key="1">
    <citation type="journal article" date="2015" name="Nature">
        <title>Complex archaea that bridge the gap between prokaryotes and eukaryotes.</title>
        <authorList>
            <person name="Spang A."/>
            <person name="Saw J.H."/>
            <person name="Jorgensen S.L."/>
            <person name="Zaremba-Niedzwiedzka K."/>
            <person name="Martijn J."/>
            <person name="Lind A.E."/>
            <person name="van Eijk R."/>
            <person name="Schleper C."/>
            <person name="Guy L."/>
            <person name="Ettema T.J."/>
        </authorList>
    </citation>
    <scope>NUCLEOTIDE SEQUENCE</scope>
</reference>
<proteinExistence type="predicted"/>
<name>A0A0F9SI18_9ZZZZ</name>
<comment type="caution">
    <text evidence="1">The sequence shown here is derived from an EMBL/GenBank/DDBJ whole genome shotgun (WGS) entry which is preliminary data.</text>
</comment>